<feature type="signal peptide" evidence="2">
    <location>
        <begin position="1"/>
        <end position="15"/>
    </location>
</feature>
<evidence type="ECO:0000313" key="3">
    <source>
        <dbReference type="EMBL" id="GAK54058.1"/>
    </source>
</evidence>
<keyword evidence="2" id="KW-0732">Signal</keyword>
<dbReference type="Proteomes" id="UP000030700">
    <property type="component" value="Unassembled WGS sequence"/>
</dbReference>
<evidence type="ECO:0000256" key="1">
    <source>
        <dbReference type="SAM" id="MobiDB-lite"/>
    </source>
</evidence>
<evidence type="ECO:0000256" key="2">
    <source>
        <dbReference type="SAM" id="SignalP"/>
    </source>
</evidence>
<proteinExistence type="predicted"/>
<feature type="region of interest" description="Disordered" evidence="1">
    <location>
        <begin position="233"/>
        <end position="267"/>
    </location>
</feature>
<evidence type="ECO:0000313" key="4">
    <source>
        <dbReference type="Proteomes" id="UP000030700"/>
    </source>
</evidence>
<protein>
    <submittedName>
        <fullName evidence="3">Uncharacterized protein</fullName>
    </submittedName>
</protein>
<dbReference type="InterPro" id="IPR011990">
    <property type="entry name" value="TPR-like_helical_dom_sf"/>
</dbReference>
<organism evidence="3 4">
    <name type="scientific">Candidatus Moduliflexus flocculans</name>
    <dbReference type="NCBI Taxonomy" id="1499966"/>
    <lineage>
        <taxon>Bacteria</taxon>
        <taxon>Candidatus Moduliflexota</taxon>
        <taxon>Candidatus Moduliflexia</taxon>
        <taxon>Candidatus Moduliflexales</taxon>
        <taxon>Candidatus Moduliflexaceae</taxon>
    </lineage>
</organism>
<dbReference type="Gene3D" id="1.25.40.10">
    <property type="entry name" value="Tetratricopeptide repeat domain"/>
    <property type="match status" value="1"/>
</dbReference>
<reference evidence="3 4" key="1">
    <citation type="journal article" date="2015" name="PeerJ">
        <title>First genomic representation of candidate bacterial phylum KSB3 points to enhanced environmental sensing as a trigger of wastewater bulking.</title>
        <authorList>
            <person name="Sekiguchi Y."/>
            <person name="Ohashi A."/>
            <person name="Parks D.H."/>
            <person name="Yamauchi T."/>
            <person name="Tyson G.W."/>
            <person name="Hugenholtz P."/>
        </authorList>
    </citation>
    <scope>NUCLEOTIDE SEQUENCE [LARGE SCALE GENOMIC DNA]</scope>
</reference>
<name>A0A081BRM7_9BACT</name>
<feature type="chain" id="PRO_5012135937" evidence="2">
    <location>
        <begin position="16"/>
        <end position="390"/>
    </location>
</feature>
<keyword evidence="4" id="KW-1185">Reference proteome</keyword>
<dbReference type="AlphaFoldDB" id="A0A081BRM7"/>
<sequence>MVWCAWMCLVSPVMAAIDQKWIDDLNQRFPGIGNEFDQAVQQKLAEYGKSVKVEEVVKTLLGSADYIPDQITTARGFTIHSELMLFFPALGQYQDSLREAKLLRDFTLKHSPDDPRVVQTFRGVYAELLILNEQYEQALQEVEETIAINPDEEGNYLSRGVVNVKLGQLDRALEDLQVLIRKPDAAKYAEQLFVFIMQHRDLFKDTDIQKHTMIDKMVRDLEPKSSGRIRIPANLEQSENQAANAPTPMPTATPTPEPVATTALPSPNAAAGTDPLLALINLDADKLSQLLGKPLSETKEDDTIDREYNYQGNTLTISFDKKKKKIVSFQMFFVPPVSEATALANIGVIPRQIEPTLMSDILKVWSPYDTFSKVRLSLSDGNVIAIVVEP</sequence>
<dbReference type="SUPFAM" id="SSF48452">
    <property type="entry name" value="TPR-like"/>
    <property type="match status" value="1"/>
</dbReference>
<dbReference type="EMBL" id="DF820460">
    <property type="protein sequence ID" value="GAK54058.1"/>
    <property type="molecule type" value="Genomic_DNA"/>
</dbReference>
<dbReference type="HOGENOM" id="CLU_695717_0_0_0"/>
<accession>A0A081BRM7</accession>
<gene>
    <name evidence="3" type="ORF">U14_05335</name>
</gene>
<feature type="compositionally biased region" description="Pro residues" evidence="1">
    <location>
        <begin position="247"/>
        <end position="257"/>
    </location>
</feature>